<dbReference type="SMART" id="SM00717">
    <property type="entry name" value="SANT"/>
    <property type="match status" value="2"/>
</dbReference>
<dbReference type="PROSITE" id="PS50090">
    <property type="entry name" value="MYB_LIKE"/>
    <property type="match status" value="2"/>
</dbReference>
<evidence type="ECO:0000256" key="3">
    <source>
        <dbReference type="ARBA" id="ARBA00023163"/>
    </source>
</evidence>
<keyword evidence="1" id="KW-0805">Transcription regulation</keyword>
<evidence type="ECO:0000259" key="5">
    <source>
        <dbReference type="PROSITE" id="PS50090"/>
    </source>
</evidence>
<dbReference type="Proteomes" id="UP000789342">
    <property type="component" value="Unassembled WGS sequence"/>
</dbReference>
<dbReference type="InterPro" id="IPR009057">
    <property type="entry name" value="Homeodomain-like_sf"/>
</dbReference>
<dbReference type="OrthoDB" id="2143914at2759"/>
<dbReference type="Pfam" id="PF00249">
    <property type="entry name" value="Myb_DNA-binding"/>
    <property type="match status" value="2"/>
</dbReference>
<feature type="domain" description="Myb-like" evidence="5">
    <location>
        <begin position="61"/>
        <end position="111"/>
    </location>
</feature>
<accession>A0A9N8VT18</accession>
<dbReference type="GO" id="GO:0042796">
    <property type="term" value="P:snRNA transcription by RNA polymerase III"/>
    <property type="evidence" value="ECO:0007669"/>
    <property type="project" value="TreeGrafter"/>
</dbReference>
<comment type="caution">
    <text evidence="7">The sequence shown here is derived from an EMBL/GenBank/DDBJ whole genome shotgun (WGS) entry which is preliminary data.</text>
</comment>
<evidence type="ECO:0000256" key="1">
    <source>
        <dbReference type="ARBA" id="ARBA00023015"/>
    </source>
</evidence>
<dbReference type="SUPFAM" id="SSF46689">
    <property type="entry name" value="Homeodomain-like"/>
    <property type="match status" value="1"/>
</dbReference>
<dbReference type="InterPro" id="IPR001005">
    <property type="entry name" value="SANT/Myb"/>
</dbReference>
<dbReference type="InterPro" id="IPR017930">
    <property type="entry name" value="Myb_dom"/>
</dbReference>
<dbReference type="PANTHER" id="PTHR46621:SF1">
    <property type="entry name" value="SNRNA-ACTIVATING PROTEIN COMPLEX SUBUNIT 4"/>
    <property type="match status" value="1"/>
</dbReference>
<dbReference type="GO" id="GO:0001006">
    <property type="term" value="F:RNA polymerase III type 3 promoter sequence-specific DNA binding"/>
    <property type="evidence" value="ECO:0007669"/>
    <property type="project" value="TreeGrafter"/>
</dbReference>
<keyword evidence="4" id="KW-0539">Nucleus</keyword>
<dbReference type="EMBL" id="CAJVPV010000566">
    <property type="protein sequence ID" value="CAG8463326.1"/>
    <property type="molecule type" value="Genomic_DNA"/>
</dbReference>
<protein>
    <submittedName>
        <fullName evidence="7">15664_t:CDS:1</fullName>
    </submittedName>
</protein>
<dbReference type="CDD" id="cd00167">
    <property type="entry name" value="SANT"/>
    <property type="match status" value="2"/>
</dbReference>
<dbReference type="InterPro" id="IPR051575">
    <property type="entry name" value="Myb-like_DNA-bd"/>
</dbReference>
<organism evidence="7 8">
    <name type="scientific">Acaulospora morrowiae</name>
    <dbReference type="NCBI Taxonomy" id="94023"/>
    <lineage>
        <taxon>Eukaryota</taxon>
        <taxon>Fungi</taxon>
        <taxon>Fungi incertae sedis</taxon>
        <taxon>Mucoromycota</taxon>
        <taxon>Glomeromycotina</taxon>
        <taxon>Glomeromycetes</taxon>
        <taxon>Diversisporales</taxon>
        <taxon>Acaulosporaceae</taxon>
        <taxon>Acaulospora</taxon>
    </lineage>
</organism>
<dbReference type="GO" id="GO:0000978">
    <property type="term" value="F:RNA polymerase II cis-regulatory region sequence-specific DNA binding"/>
    <property type="evidence" value="ECO:0007669"/>
    <property type="project" value="TreeGrafter"/>
</dbReference>
<evidence type="ECO:0000313" key="7">
    <source>
        <dbReference type="EMBL" id="CAG8463326.1"/>
    </source>
</evidence>
<reference evidence="7" key="1">
    <citation type="submission" date="2021-06" db="EMBL/GenBank/DDBJ databases">
        <authorList>
            <person name="Kallberg Y."/>
            <person name="Tangrot J."/>
            <person name="Rosling A."/>
        </authorList>
    </citation>
    <scope>NUCLEOTIDE SEQUENCE</scope>
    <source>
        <strain evidence="7">CL551</strain>
    </source>
</reference>
<evidence type="ECO:0000256" key="4">
    <source>
        <dbReference type="ARBA" id="ARBA00023242"/>
    </source>
</evidence>
<keyword evidence="8" id="KW-1185">Reference proteome</keyword>
<proteinExistence type="predicted"/>
<feature type="domain" description="HTH myb-type" evidence="6">
    <location>
        <begin position="65"/>
        <end position="115"/>
    </location>
</feature>
<dbReference type="GO" id="GO:0019185">
    <property type="term" value="C:snRNA-activating protein complex"/>
    <property type="evidence" value="ECO:0007669"/>
    <property type="project" value="TreeGrafter"/>
</dbReference>
<dbReference type="GO" id="GO:0042795">
    <property type="term" value="P:snRNA transcription by RNA polymerase II"/>
    <property type="evidence" value="ECO:0007669"/>
    <property type="project" value="TreeGrafter"/>
</dbReference>
<feature type="domain" description="Myb-like" evidence="5">
    <location>
        <begin position="9"/>
        <end position="60"/>
    </location>
</feature>
<dbReference type="PANTHER" id="PTHR46621">
    <property type="entry name" value="SNRNA-ACTIVATING PROTEIN COMPLEX SUBUNIT 4"/>
    <property type="match status" value="1"/>
</dbReference>
<keyword evidence="3" id="KW-0804">Transcription</keyword>
<gene>
    <name evidence="7" type="ORF">AMORRO_LOCUS1507</name>
</gene>
<dbReference type="AlphaFoldDB" id="A0A9N8VT18"/>
<name>A0A9N8VT18_9GLOM</name>
<dbReference type="PROSITE" id="PS51294">
    <property type="entry name" value="HTH_MYB"/>
    <property type="match status" value="2"/>
</dbReference>
<evidence type="ECO:0000259" key="6">
    <source>
        <dbReference type="PROSITE" id="PS51294"/>
    </source>
</evidence>
<dbReference type="Gene3D" id="1.10.10.60">
    <property type="entry name" value="Homeodomain-like"/>
    <property type="match status" value="2"/>
</dbReference>
<sequence length="234" mass="26989">MSTLQETKPENRIHGRFSVQEDSRLLDYVRKHGARKWSKVAAHVGTRDPKQCRERYMGHLAPEVNKDPFTEEELKKICELVQKGYKWAEIARKLGNGRIPNNVKNVWNQKLRKLPSVVTERTIKKSPIRRTRGNAGSLSSSVNLSYNKMSSDQIGQISDNSDIQLTPVNSLCKRPEKNFNLINTLEDKITNNTSVSIQLPSFLESFDYEHPKEPQFSLEITRYDKEVLRSFSLD</sequence>
<keyword evidence="2" id="KW-0238">DNA-binding</keyword>
<evidence type="ECO:0000256" key="2">
    <source>
        <dbReference type="ARBA" id="ARBA00023125"/>
    </source>
</evidence>
<feature type="domain" description="HTH myb-type" evidence="6">
    <location>
        <begin position="10"/>
        <end position="64"/>
    </location>
</feature>
<evidence type="ECO:0000313" key="8">
    <source>
        <dbReference type="Proteomes" id="UP000789342"/>
    </source>
</evidence>